<evidence type="ECO:0000259" key="1">
    <source>
        <dbReference type="Pfam" id="PF00535"/>
    </source>
</evidence>
<feature type="domain" description="Glycosyltransferase 2-like" evidence="1">
    <location>
        <begin position="32"/>
        <end position="140"/>
    </location>
</feature>
<dbReference type="SUPFAM" id="SSF53448">
    <property type="entry name" value="Nucleotide-diphospho-sugar transferases"/>
    <property type="match status" value="1"/>
</dbReference>
<dbReference type="Proteomes" id="UP001056426">
    <property type="component" value="Chromosome"/>
</dbReference>
<sequence>MIKTALNPQKKLVKNFQKLQAIKETSQTPLISIIIPSYNRETLIGETLQSIINQKYTNWECIIVDDGSTDNTIHVIKEYTDKDDRISFHLRSASPKGANTCRNIGFENSKGDFIQFFDSDDLMDPCLLDKKVKIYQSNPDVELIICKHKLFPAEHHLSKIPVNIQSTNYLNDFVAEKVKLNTPNTLIRREVIYRSGVFNTTLLRAQEVEFFTRVLLVTKKIKILNEDLIFVRTHENSITGAYLNQSIKYVLSDVESRLMIFKQISGNSLIKEDAIAHLQKIVAFNFYTIIKTKRIELFLTTFADLFKSNLYRTKKSNFIKLSLFGALFLLTNRFQQYLYNALKDFH</sequence>
<dbReference type="EMBL" id="CP098400">
    <property type="protein sequence ID" value="URW80798.1"/>
    <property type="molecule type" value="Genomic_DNA"/>
</dbReference>
<dbReference type="KEGG" id="alkq:M9189_05460"/>
<accession>A0A9J6ZT80</accession>
<name>A0A9J6ZT80_9BACT</name>
<reference evidence="2" key="2">
    <citation type="submission" date="2022-06" db="EMBL/GenBank/DDBJ databases">
        <title>Xiashengella guii gen. nov. sp. nov., a bacterium isolated form anaerobic digestion tank.</title>
        <authorList>
            <person name="Huang H."/>
        </authorList>
    </citation>
    <scope>NUCLEOTIDE SEQUENCE</scope>
    <source>
        <strain evidence="2">Ai-910</strain>
    </source>
</reference>
<protein>
    <submittedName>
        <fullName evidence="2">Glycosyltransferase family 2 protein</fullName>
    </submittedName>
</protein>
<evidence type="ECO:0000313" key="2">
    <source>
        <dbReference type="EMBL" id="URW80798.1"/>
    </source>
</evidence>
<keyword evidence="3" id="KW-1185">Reference proteome</keyword>
<proteinExistence type="predicted"/>
<gene>
    <name evidence="2" type="ORF">M9189_05460</name>
</gene>
<reference evidence="2" key="1">
    <citation type="submission" date="2022-05" db="EMBL/GenBank/DDBJ databases">
        <authorList>
            <person name="Sun X."/>
        </authorList>
    </citation>
    <scope>NUCLEOTIDE SEQUENCE</scope>
    <source>
        <strain evidence="2">Ai-910</strain>
    </source>
</reference>
<dbReference type="PANTHER" id="PTHR43685">
    <property type="entry name" value="GLYCOSYLTRANSFERASE"/>
    <property type="match status" value="1"/>
</dbReference>
<dbReference type="InterPro" id="IPR001173">
    <property type="entry name" value="Glyco_trans_2-like"/>
</dbReference>
<dbReference type="InterPro" id="IPR050834">
    <property type="entry name" value="Glycosyltransf_2"/>
</dbReference>
<dbReference type="InterPro" id="IPR029044">
    <property type="entry name" value="Nucleotide-diphossugar_trans"/>
</dbReference>
<dbReference type="PANTHER" id="PTHR43685:SF2">
    <property type="entry name" value="GLYCOSYLTRANSFERASE 2-LIKE DOMAIN-CONTAINING PROTEIN"/>
    <property type="match status" value="1"/>
</dbReference>
<dbReference type="CDD" id="cd00761">
    <property type="entry name" value="Glyco_tranf_GTA_type"/>
    <property type="match status" value="1"/>
</dbReference>
<dbReference type="RefSeq" id="WP_250725226.1">
    <property type="nucleotide sequence ID" value="NZ_CP098400.1"/>
</dbReference>
<organism evidence="2 3">
    <name type="scientific">Xiashengella succiniciproducens</name>
    <dbReference type="NCBI Taxonomy" id="2949635"/>
    <lineage>
        <taxon>Bacteria</taxon>
        <taxon>Pseudomonadati</taxon>
        <taxon>Bacteroidota</taxon>
        <taxon>Bacteroidia</taxon>
        <taxon>Marinilabiliales</taxon>
        <taxon>Marinilabiliaceae</taxon>
        <taxon>Xiashengella</taxon>
    </lineage>
</organism>
<dbReference type="AlphaFoldDB" id="A0A9J6ZT80"/>
<evidence type="ECO:0000313" key="3">
    <source>
        <dbReference type="Proteomes" id="UP001056426"/>
    </source>
</evidence>
<dbReference type="Pfam" id="PF00535">
    <property type="entry name" value="Glycos_transf_2"/>
    <property type="match status" value="1"/>
</dbReference>
<dbReference type="Gene3D" id="3.90.550.10">
    <property type="entry name" value="Spore Coat Polysaccharide Biosynthesis Protein SpsA, Chain A"/>
    <property type="match status" value="1"/>
</dbReference>